<dbReference type="Gene3D" id="3.40.50.2000">
    <property type="entry name" value="Glycogen Phosphorylase B"/>
    <property type="match status" value="1"/>
</dbReference>
<dbReference type="InterPro" id="IPR006379">
    <property type="entry name" value="HAD-SF_hydro_IIB"/>
</dbReference>
<dbReference type="PANTHER" id="PTHR10788">
    <property type="entry name" value="TREHALOSE-6-PHOSPHATE SYNTHASE"/>
    <property type="match status" value="1"/>
</dbReference>
<dbReference type="FunCoup" id="L2GMJ6">
    <property type="interactions" value="9"/>
</dbReference>
<dbReference type="Gene3D" id="3.40.50.1000">
    <property type="entry name" value="HAD superfamily/HAD-like"/>
    <property type="match status" value="1"/>
</dbReference>
<dbReference type="Proteomes" id="UP000011082">
    <property type="component" value="Unassembled WGS sequence"/>
</dbReference>
<dbReference type="Gene3D" id="3.30.70.1020">
    <property type="entry name" value="Trehalose-6-phosphate phosphatase related protein, domain 2"/>
    <property type="match status" value="1"/>
</dbReference>
<organism evidence="3 4">
    <name type="scientific">Vittaforma corneae (strain ATCC 50505)</name>
    <name type="common">Microsporidian parasite</name>
    <name type="synonym">Nosema corneum</name>
    <dbReference type="NCBI Taxonomy" id="993615"/>
    <lineage>
        <taxon>Eukaryota</taxon>
        <taxon>Fungi</taxon>
        <taxon>Fungi incertae sedis</taxon>
        <taxon>Microsporidia</taxon>
        <taxon>Nosematidae</taxon>
        <taxon>Vittaforma</taxon>
    </lineage>
</organism>
<dbReference type="STRING" id="993615.L2GMJ6"/>
<dbReference type="GO" id="GO:0005992">
    <property type="term" value="P:trehalose biosynthetic process"/>
    <property type="evidence" value="ECO:0007669"/>
    <property type="project" value="InterPro"/>
</dbReference>
<dbReference type="InParanoid" id="L2GMJ6"/>
<dbReference type="OrthoDB" id="755951at2759"/>
<proteinExistence type="inferred from homology"/>
<sequence>MKVFYCVKSTQIDLLKDKPTLHKSSKIKVKFTEPRAIVKREFTSVDNIEYLDVTENLRLARIYDRLMNREIFETMFEDLDHHNVFEEYRLFNEQFYEKLRDVVTEDDLIVVNDSSLFLLPGMTRARVAFRNLKFEGCFIEKVPFYRHILKNLALAQKFFDCKESLDSFANYMMCSYEMRDVERGGCWYLKPYVDKFAVIDTLEHILELCIQKTRDPACLVESNFPDRFNYELLRYLHDLEVPKTRMCVLTDVNLIHIEPFIVKHPHIHVRYLRTGVDLNEETSRMAQYLKKMYSSSFSVADPVEYSHVVAEMFFCDAFVGTQYREIAQLFGRPVVVDSYDPFELADEIEKAMYTPKKYSVIGEEEYLKEFMEVNGYKIVLSQLPGEDGTIDRLSKEICALICRPPKLQSEIEYYKKIIGGTENGVYMKRGSKLPAEHKESYHPIIFGENSYFDLKSKRRMKIPEPLNAEQAKMLWEKSSKTILLDYDGTLTPIVEDPDKAVLSARAKEILMNLSKAGRVVICSGRSKAKLDEWIPKEIEVYAEHGAFQRVNGEWSTIREKNNILGVAREIMEYYSKRTPGTVIEEKTSGLCFHYRMARSFCVGKLYSLLRKVGEENVQLGKMIVELKAARKDNVCRMLDPAICVGDDRTDEDMFRVCKGISIKIGEGESHANFCIEDVDGLLDFLSALAQ</sequence>
<evidence type="ECO:0000256" key="2">
    <source>
        <dbReference type="ARBA" id="ARBA00006330"/>
    </source>
</evidence>
<dbReference type="HOGENOM" id="CLU_002351_3_3_1"/>
<dbReference type="CDD" id="cd01627">
    <property type="entry name" value="HAD_TPP"/>
    <property type="match status" value="1"/>
</dbReference>
<dbReference type="AlphaFoldDB" id="L2GMJ6"/>
<evidence type="ECO:0000313" key="3">
    <source>
        <dbReference type="EMBL" id="ELA41710.1"/>
    </source>
</evidence>
<dbReference type="NCBIfam" id="TIGR01484">
    <property type="entry name" value="HAD-SF-IIB"/>
    <property type="match status" value="1"/>
</dbReference>
<evidence type="ECO:0000313" key="4">
    <source>
        <dbReference type="Proteomes" id="UP000011082"/>
    </source>
</evidence>
<name>L2GMJ6_VITCO</name>
<comment type="similarity">
    <text evidence="2">In the C-terminal section; belongs to the trehalose phosphatase family.</text>
</comment>
<dbReference type="EMBL" id="JH370139">
    <property type="protein sequence ID" value="ELA41710.1"/>
    <property type="molecule type" value="Genomic_DNA"/>
</dbReference>
<dbReference type="Pfam" id="PF02358">
    <property type="entry name" value="Trehalose_PPase"/>
    <property type="match status" value="1"/>
</dbReference>
<dbReference type="SUPFAM" id="SSF56784">
    <property type="entry name" value="HAD-like"/>
    <property type="match status" value="1"/>
</dbReference>
<dbReference type="InterPro" id="IPR003337">
    <property type="entry name" value="Trehalose_PPase"/>
</dbReference>
<dbReference type="GO" id="GO:0003825">
    <property type="term" value="F:alpha,alpha-trehalose-phosphate synthase (UDP-forming) activity"/>
    <property type="evidence" value="ECO:0007669"/>
    <property type="project" value="TreeGrafter"/>
</dbReference>
<dbReference type="RefSeq" id="XP_007604660.1">
    <property type="nucleotide sequence ID" value="XM_007604598.1"/>
</dbReference>
<dbReference type="GeneID" id="19881925"/>
<keyword evidence="4" id="KW-1185">Reference proteome</keyword>
<dbReference type="InterPro" id="IPR023214">
    <property type="entry name" value="HAD_sf"/>
</dbReference>
<protein>
    <submittedName>
        <fullName evidence="3">Trehalose-phosphatase</fullName>
    </submittedName>
</protein>
<dbReference type="NCBIfam" id="TIGR00685">
    <property type="entry name" value="T6PP"/>
    <property type="match status" value="1"/>
</dbReference>
<dbReference type="InterPro" id="IPR001830">
    <property type="entry name" value="Glyco_trans_20"/>
</dbReference>
<comment type="similarity">
    <text evidence="1">In the N-terminal section; belongs to the glycosyltransferase 20 family.</text>
</comment>
<dbReference type="VEuPathDB" id="MicrosporidiaDB:VICG_01214"/>
<dbReference type="InterPro" id="IPR036412">
    <property type="entry name" value="HAD-like_sf"/>
</dbReference>
<evidence type="ECO:0000256" key="1">
    <source>
        <dbReference type="ARBA" id="ARBA00005409"/>
    </source>
</evidence>
<gene>
    <name evidence="3" type="ORF">VICG_01214</name>
</gene>
<reference evidence="4" key="1">
    <citation type="submission" date="2011-05" db="EMBL/GenBank/DDBJ databases">
        <title>The genome sequence of Vittaforma corneae strain ATCC 50505.</title>
        <authorList>
            <consortium name="The Broad Institute Genome Sequencing Platform"/>
            <person name="Cuomo C."/>
            <person name="Didier E."/>
            <person name="Bowers L."/>
            <person name="Young S.K."/>
            <person name="Zeng Q."/>
            <person name="Gargeya S."/>
            <person name="Fitzgerald M."/>
            <person name="Haas B."/>
            <person name="Abouelleil A."/>
            <person name="Alvarado L."/>
            <person name="Arachchi H.M."/>
            <person name="Berlin A."/>
            <person name="Chapman S.B."/>
            <person name="Gearin G."/>
            <person name="Goldberg J."/>
            <person name="Griggs A."/>
            <person name="Gujja S."/>
            <person name="Hansen M."/>
            <person name="Heiman D."/>
            <person name="Howarth C."/>
            <person name="Larimer J."/>
            <person name="Lui A."/>
            <person name="MacDonald P.J.P."/>
            <person name="McCowen C."/>
            <person name="Montmayeur A."/>
            <person name="Murphy C."/>
            <person name="Neiman D."/>
            <person name="Pearson M."/>
            <person name="Priest M."/>
            <person name="Roberts A."/>
            <person name="Saif S."/>
            <person name="Shea T."/>
            <person name="Sisk P."/>
            <person name="Stolte C."/>
            <person name="Sykes S."/>
            <person name="Wortman J."/>
            <person name="Nusbaum C."/>
            <person name="Birren B."/>
        </authorList>
    </citation>
    <scope>NUCLEOTIDE SEQUENCE [LARGE SCALE GENOMIC DNA]</scope>
    <source>
        <strain evidence="4">ATCC 50505</strain>
    </source>
</reference>
<accession>L2GMJ6</accession>
<dbReference type="PANTHER" id="PTHR10788:SF106">
    <property type="entry name" value="BCDNA.GH08860"/>
    <property type="match status" value="1"/>
</dbReference>